<sequence>MQQRPVPDGSVTFPIADTLDLRIAISRMAKLPWMDLADDMERGLLATIVSELGTNILKYAGRGKITLAFTSGRDGQSVEISARDYGPGIDDIALAMKDHFTTGHTLGLGLPGVRRMADGFSISSKPGQGTLVIAQKTIGGRGRGRPARPALPDGPPPPPRPTLAATGWEAGAFVRPMPGTIRGGDLALIRPVGDCILLAIADVTGHGERAHSLRGRIESLVQTWAGQDPALLMRDIHATLIGTIGAAVGLLLIDTAAARFSYVGVGNTGVARVVGDRWRGVSKDGLLGSRLPGLLAQDGALDRGDTFLMWTDGISELQGPRYAQENRSVPAQTLARNLATTLGKPHDDAGCVLFRWL</sequence>
<dbReference type="SMART" id="SM00331">
    <property type="entry name" value="PP2C_SIG"/>
    <property type="match status" value="1"/>
</dbReference>
<evidence type="ECO:0000313" key="3">
    <source>
        <dbReference type="EMBL" id="MBU9697538.1"/>
    </source>
</evidence>
<feature type="compositionally biased region" description="Pro residues" evidence="1">
    <location>
        <begin position="152"/>
        <end position="161"/>
    </location>
</feature>
<dbReference type="Proteomes" id="UP000731907">
    <property type="component" value="Unassembled WGS sequence"/>
</dbReference>
<dbReference type="InterPro" id="IPR036457">
    <property type="entry name" value="PPM-type-like_dom_sf"/>
</dbReference>
<dbReference type="Gene3D" id="3.30.565.10">
    <property type="entry name" value="Histidine kinase-like ATPase, C-terminal domain"/>
    <property type="match status" value="1"/>
</dbReference>
<gene>
    <name evidence="3" type="ORF">GU927_006725</name>
</gene>
<dbReference type="SUPFAM" id="SSF81606">
    <property type="entry name" value="PP2C-like"/>
    <property type="match status" value="1"/>
</dbReference>
<accession>A0ABS6J1A1</accession>
<keyword evidence="4" id="KW-1185">Reference proteome</keyword>
<dbReference type="Gene3D" id="3.60.40.10">
    <property type="entry name" value="PPM-type phosphatase domain"/>
    <property type="match status" value="1"/>
</dbReference>
<evidence type="ECO:0000259" key="2">
    <source>
        <dbReference type="SMART" id="SM00331"/>
    </source>
</evidence>
<feature type="region of interest" description="Disordered" evidence="1">
    <location>
        <begin position="139"/>
        <end position="161"/>
    </location>
</feature>
<protein>
    <submittedName>
        <fullName evidence="3">SpoIIE family protein phosphatase</fullName>
    </submittedName>
</protein>
<reference evidence="3 4" key="1">
    <citation type="submission" date="2021-06" db="EMBL/GenBank/DDBJ databases">
        <title>Rhodobacteraceae bacterium strain HSP-20.</title>
        <authorList>
            <person name="Chen W.-M."/>
        </authorList>
    </citation>
    <scope>NUCLEOTIDE SEQUENCE [LARGE SCALE GENOMIC DNA]</scope>
    <source>
        <strain evidence="3 4">HSP-20</strain>
    </source>
</reference>
<feature type="domain" description="PPM-type phosphatase" evidence="2">
    <location>
        <begin position="169"/>
        <end position="356"/>
    </location>
</feature>
<dbReference type="PANTHER" id="PTHR35801:SF1">
    <property type="entry name" value="PHOSPHOSERINE PHOSPHATASE RSBX"/>
    <property type="match status" value="1"/>
</dbReference>
<name>A0ABS6J1A1_9RHOB</name>
<comment type="caution">
    <text evidence="3">The sequence shown here is derived from an EMBL/GenBank/DDBJ whole genome shotgun (WGS) entry which is preliminary data.</text>
</comment>
<dbReference type="EMBL" id="JAAATX020000004">
    <property type="protein sequence ID" value="MBU9697538.1"/>
    <property type="molecule type" value="Genomic_DNA"/>
</dbReference>
<dbReference type="InterPro" id="IPR039248">
    <property type="entry name" value="Ptase_RsbX"/>
</dbReference>
<dbReference type="InterPro" id="IPR036890">
    <property type="entry name" value="HATPase_C_sf"/>
</dbReference>
<evidence type="ECO:0000313" key="4">
    <source>
        <dbReference type="Proteomes" id="UP000731907"/>
    </source>
</evidence>
<proteinExistence type="predicted"/>
<dbReference type="InterPro" id="IPR001932">
    <property type="entry name" value="PPM-type_phosphatase-like_dom"/>
</dbReference>
<dbReference type="InterPro" id="IPR003594">
    <property type="entry name" value="HATPase_dom"/>
</dbReference>
<dbReference type="SUPFAM" id="SSF55874">
    <property type="entry name" value="ATPase domain of HSP90 chaperone/DNA topoisomerase II/histidine kinase"/>
    <property type="match status" value="1"/>
</dbReference>
<dbReference type="Pfam" id="PF02518">
    <property type="entry name" value="HATPase_c"/>
    <property type="match status" value="1"/>
</dbReference>
<dbReference type="RefSeq" id="WP_161761586.1">
    <property type="nucleotide sequence ID" value="NZ_JAAATX020000004.1"/>
</dbReference>
<evidence type="ECO:0000256" key="1">
    <source>
        <dbReference type="SAM" id="MobiDB-lite"/>
    </source>
</evidence>
<dbReference type="Pfam" id="PF07228">
    <property type="entry name" value="SpoIIE"/>
    <property type="match status" value="1"/>
</dbReference>
<dbReference type="PANTHER" id="PTHR35801">
    <property type="entry name" value="PHOSPHOSERINE PHOSPHATASE RSBX"/>
    <property type="match status" value="1"/>
</dbReference>
<organism evidence="3 4">
    <name type="scientific">Paragemmobacter amnigenus</name>
    <dbReference type="NCBI Taxonomy" id="2852097"/>
    <lineage>
        <taxon>Bacteria</taxon>
        <taxon>Pseudomonadati</taxon>
        <taxon>Pseudomonadota</taxon>
        <taxon>Alphaproteobacteria</taxon>
        <taxon>Rhodobacterales</taxon>
        <taxon>Paracoccaceae</taxon>
        <taxon>Paragemmobacter</taxon>
    </lineage>
</organism>